<organism evidence="8 9">
    <name type="scientific">Perilla frutescens var. hirtella</name>
    <name type="common">Perilla citriodora</name>
    <name type="synonym">Perilla setoyensis</name>
    <dbReference type="NCBI Taxonomy" id="608512"/>
    <lineage>
        <taxon>Eukaryota</taxon>
        <taxon>Viridiplantae</taxon>
        <taxon>Streptophyta</taxon>
        <taxon>Embryophyta</taxon>
        <taxon>Tracheophyta</taxon>
        <taxon>Spermatophyta</taxon>
        <taxon>Magnoliopsida</taxon>
        <taxon>eudicotyledons</taxon>
        <taxon>Gunneridae</taxon>
        <taxon>Pentapetalae</taxon>
        <taxon>asterids</taxon>
        <taxon>lamiids</taxon>
        <taxon>Lamiales</taxon>
        <taxon>Lamiaceae</taxon>
        <taxon>Nepetoideae</taxon>
        <taxon>Elsholtzieae</taxon>
        <taxon>Perilla</taxon>
    </lineage>
</organism>
<dbReference type="InterPro" id="IPR044817">
    <property type="entry name" value="SBP-like"/>
</dbReference>
<reference evidence="8 9" key="1">
    <citation type="journal article" date="2021" name="Nat. Commun.">
        <title>Incipient diploidization of the medicinal plant Perilla within 10,000 years.</title>
        <authorList>
            <person name="Zhang Y."/>
            <person name="Shen Q."/>
            <person name="Leng L."/>
            <person name="Zhang D."/>
            <person name="Chen S."/>
            <person name="Shi Y."/>
            <person name="Ning Z."/>
            <person name="Chen S."/>
        </authorList>
    </citation>
    <scope>NUCLEOTIDE SEQUENCE [LARGE SCALE GENOMIC DNA]</scope>
    <source>
        <strain evidence="9">cv. PC099</strain>
    </source>
</reference>
<feature type="domain" description="SBP-type" evidence="7">
    <location>
        <begin position="132"/>
        <end position="209"/>
    </location>
</feature>
<keyword evidence="9" id="KW-1185">Reference proteome</keyword>
<feature type="transmembrane region" description="Helical" evidence="6">
    <location>
        <begin position="753"/>
        <end position="772"/>
    </location>
</feature>
<proteinExistence type="predicted"/>
<comment type="caution">
    <text evidence="8">The sequence shown here is derived from an EMBL/GenBank/DDBJ whole genome shotgun (WGS) entry which is preliminary data.</text>
</comment>
<dbReference type="InterPro" id="IPR036893">
    <property type="entry name" value="SBP_sf"/>
</dbReference>
<evidence type="ECO:0000256" key="6">
    <source>
        <dbReference type="SAM" id="Phobius"/>
    </source>
</evidence>
<keyword evidence="2 4" id="KW-0863">Zinc-finger</keyword>
<evidence type="ECO:0000256" key="5">
    <source>
        <dbReference type="SAM" id="MobiDB-lite"/>
    </source>
</evidence>
<keyword evidence="1" id="KW-0479">Metal-binding</keyword>
<feature type="compositionally biased region" description="Basic and acidic residues" evidence="5">
    <location>
        <begin position="210"/>
        <end position="221"/>
    </location>
</feature>
<evidence type="ECO:0000313" key="9">
    <source>
        <dbReference type="Proteomes" id="UP001190926"/>
    </source>
</evidence>
<dbReference type="EMBL" id="SDAM02029600">
    <property type="protein sequence ID" value="KAH6755507.1"/>
    <property type="molecule type" value="Genomic_DNA"/>
</dbReference>
<evidence type="ECO:0000256" key="1">
    <source>
        <dbReference type="ARBA" id="ARBA00022723"/>
    </source>
</evidence>
<feature type="compositionally biased region" description="Polar residues" evidence="5">
    <location>
        <begin position="272"/>
        <end position="283"/>
    </location>
</feature>
<keyword evidence="6" id="KW-1133">Transmembrane helix</keyword>
<dbReference type="Pfam" id="PF26102">
    <property type="entry name" value="Ig_SPL7"/>
    <property type="match status" value="1"/>
</dbReference>
<dbReference type="GO" id="GO:0003677">
    <property type="term" value="F:DNA binding"/>
    <property type="evidence" value="ECO:0007669"/>
    <property type="project" value="InterPro"/>
</dbReference>
<accession>A0AAD4NXB3</accession>
<sequence>MERNSPPRMPSPVYLPETASPAVAADPTESALFDWSDFLDFDIDEALNTPLALSEPGSGPDQEPGSDGSQQSESLDRVRKRDPRMLCPNFVSGMVPCACPELDKKLEEEEESALPGKKRTRMVRATGGGGGPLLCQVPGCEADISQLKGYHKRHRVCLNCAHAAAVVLDGESKRYCQQCGKFHLLSNFDEGKRSCRRKLEKHNDRRRRKSNESKGGTDKEPQQVVFVDDAKEDDNAKEDDDGGKNGTSDDTSPSSQIEEKEILLKSDGHVSAVSSRPGSQSFMSEKVAPSAAPSEIHINGPKHNPNYKRSSSYSDNFSSVCPTGRISFKLYDWNPAEFPRRLRLQIFEWLASMPIELEGYIRPGCTILTAFIAMPKPMWLKLLDKPASHIKDLVGSPGNLLSGKGTMLVYLNDMIFRVTKDAHSVVQVGIKDRSPTLHYIYPTCFEAGRPMEFVACGSDLLQPKFRFLVSCGGRYMAYKICVSSLCCKKGDNNYFSHQLVKISIPQTDMNLSGPAFIEVENQSGLSNFIPIFVGDKETCAEMGFLQQKFDTSVSSQEQPLSRPACEVLTSRQTRFSGLLLDLAWSLKKPTSEQILTSSHIQRFDHLLDFLIEKGSAVILERVFCLLKSSIDKNIVVGVSCSNMRSLREKMGIVRNMLDDGIPDKGLAVTSASDGNVCCQSSHKDDRLVVPATKRGVREAVEDNRGGRESSSLDAGDETVPLINGEVVMNVKCHARPQKPSGLRLHRTFLTSRSLLMAIAAVCVCCGVCVAIFHPQRVNQIATTIRRCLFESPK</sequence>
<evidence type="ECO:0000259" key="7">
    <source>
        <dbReference type="PROSITE" id="PS51141"/>
    </source>
</evidence>
<feature type="compositionally biased region" description="Basic residues" evidence="5">
    <location>
        <begin position="199"/>
        <end position="209"/>
    </location>
</feature>
<evidence type="ECO:0000313" key="8">
    <source>
        <dbReference type="EMBL" id="KAH6755507.1"/>
    </source>
</evidence>
<feature type="compositionally biased region" description="Acidic residues" evidence="5">
    <location>
        <begin position="230"/>
        <end position="241"/>
    </location>
</feature>
<dbReference type="Proteomes" id="UP001190926">
    <property type="component" value="Unassembled WGS sequence"/>
</dbReference>
<gene>
    <name evidence="8" type="ORF">C2S53_011861</name>
</gene>
<evidence type="ECO:0000256" key="2">
    <source>
        <dbReference type="ARBA" id="ARBA00022771"/>
    </source>
</evidence>
<keyword evidence="6" id="KW-0812">Transmembrane</keyword>
<feature type="region of interest" description="Disordered" evidence="5">
    <location>
        <begin position="199"/>
        <end position="311"/>
    </location>
</feature>
<feature type="region of interest" description="Disordered" evidence="5">
    <location>
        <begin position="49"/>
        <end position="79"/>
    </location>
</feature>
<dbReference type="GO" id="GO:0008270">
    <property type="term" value="F:zinc ion binding"/>
    <property type="evidence" value="ECO:0007669"/>
    <property type="project" value="UniProtKB-KW"/>
</dbReference>
<evidence type="ECO:0000256" key="3">
    <source>
        <dbReference type="ARBA" id="ARBA00022833"/>
    </source>
</evidence>
<feature type="region of interest" description="Disordered" evidence="5">
    <location>
        <begin position="1"/>
        <end position="25"/>
    </location>
</feature>
<dbReference type="AlphaFoldDB" id="A0AAD4NXB3"/>
<evidence type="ECO:0000256" key="4">
    <source>
        <dbReference type="PROSITE-ProRule" id="PRU00470"/>
    </source>
</evidence>
<dbReference type="InterPro" id="IPR004333">
    <property type="entry name" value="SBP_dom"/>
</dbReference>
<dbReference type="PANTHER" id="PTHR31251:SF108">
    <property type="entry name" value="SQUAMOSA PROMOTER-BINDING-LIKE PROTEIN 7"/>
    <property type="match status" value="1"/>
</dbReference>
<keyword evidence="6" id="KW-0472">Membrane</keyword>
<keyword evidence="3" id="KW-0862">Zinc</keyword>
<dbReference type="SUPFAM" id="SSF103612">
    <property type="entry name" value="SBT domain"/>
    <property type="match status" value="1"/>
</dbReference>
<dbReference type="GO" id="GO:0005634">
    <property type="term" value="C:nucleus"/>
    <property type="evidence" value="ECO:0007669"/>
    <property type="project" value="InterPro"/>
</dbReference>
<protein>
    <recommendedName>
        <fullName evidence="7">SBP-type domain-containing protein</fullName>
    </recommendedName>
</protein>
<dbReference type="Gene3D" id="4.10.1100.10">
    <property type="entry name" value="Transcription factor, SBP-box domain"/>
    <property type="match status" value="1"/>
</dbReference>
<dbReference type="PROSITE" id="PS51141">
    <property type="entry name" value="ZF_SBP"/>
    <property type="match status" value="1"/>
</dbReference>
<feature type="compositionally biased region" description="Basic and acidic residues" evidence="5">
    <location>
        <begin position="257"/>
        <end position="268"/>
    </location>
</feature>
<dbReference type="PANTHER" id="PTHR31251">
    <property type="entry name" value="SQUAMOSA PROMOTER-BINDING-LIKE PROTEIN 4"/>
    <property type="match status" value="1"/>
</dbReference>
<dbReference type="Pfam" id="PF03110">
    <property type="entry name" value="SBP"/>
    <property type="match status" value="1"/>
</dbReference>
<name>A0AAD4NXB3_PERFH</name>